<evidence type="ECO:0000313" key="3">
    <source>
        <dbReference type="Proteomes" id="UP000078492"/>
    </source>
</evidence>
<name>A0A195E0R1_9HYME</name>
<gene>
    <name evidence="2" type="ORF">ALC57_09202</name>
</gene>
<keyword evidence="3" id="KW-1185">Reference proteome</keyword>
<accession>A0A195E0R1</accession>
<reference evidence="2 3" key="1">
    <citation type="submission" date="2015-09" db="EMBL/GenBank/DDBJ databases">
        <title>Trachymyrmex cornetzi WGS genome.</title>
        <authorList>
            <person name="Nygaard S."/>
            <person name="Hu H."/>
            <person name="Boomsma J."/>
            <person name="Zhang G."/>
        </authorList>
    </citation>
    <scope>NUCLEOTIDE SEQUENCE [LARGE SCALE GENOMIC DNA]</scope>
    <source>
        <strain evidence="2">Tcor2-1</strain>
        <tissue evidence="2">Whole body</tissue>
    </source>
</reference>
<protein>
    <recommendedName>
        <fullName evidence="1">GIY-YIG domain-containing protein</fullName>
    </recommendedName>
</protein>
<dbReference type="InterPro" id="IPR035901">
    <property type="entry name" value="GIY-YIG_endonuc_sf"/>
</dbReference>
<sequence length="192" mass="22131">MSQQGVVYKISCYDCEVTYIGQTNRKLQTRVLEHRSDINKKSGSPSSQAIALLIIMIWINVRIQHRAHLEASARLKLKRAEFLTRARTSNDRDVIGRTRARKPRTSSFTWHAPGPGSEAAFREENFYRVARIERKRGSESSLLRVRRSHVIRPLEDSMLSPLMREIAAWWNAACHVNRAYFKFGGHVIVTII</sequence>
<dbReference type="InterPro" id="IPR000305">
    <property type="entry name" value="GIY-YIG_endonuc"/>
</dbReference>
<evidence type="ECO:0000313" key="2">
    <source>
        <dbReference type="EMBL" id="KYN18522.1"/>
    </source>
</evidence>
<dbReference type="Proteomes" id="UP000078492">
    <property type="component" value="Unassembled WGS sequence"/>
</dbReference>
<dbReference type="PROSITE" id="PS50164">
    <property type="entry name" value="GIY_YIG"/>
    <property type="match status" value="1"/>
</dbReference>
<proteinExistence type="predicted"/>
<feature type="domain" description="GIY-YIG" evidence="1">
    <location>
        <begin position="3"/>
        <end position="84"/>
    </location>
</feature>
<dbReference type="AlphaFoldDB" id="A0A195E0R1"/>
<organism evidence="2 3">
    <name type="scientific">Trachymyrmex cornetzi</name>
    <dbReference type="NCBI Taxonomy" id="471704"/>
    <lineage>
        <taxon>Eukaryota</taxon>
        <taxon>Metazoa</taxon>
        <taxon>Ecdysozoa</taxon>
        <taxon>Arthropoda</taxon>
        <taxon>Hexapoda</taxon>
        <taxon>Insecta</taxon>
        <taxon>Pterygota</taxon>
        <taxon>Neoptera</taxon>
        <taxon>Endopterygota</taxon>
        <taxon>Hymenoptera</taxon>
        <taxon>Apocrita</taxon>
        <taxon>Aculeata</taxon>
        <taxon>Formicoidea</taxon>
        <taxon>Formicidae</taxon>
        <taxon>Myrmicinae</taxon>
        <taxon>Trachymyrmex</taxon>
    </lineage>
</organism>
<evidence type="ECO:0000259" key="1">
    <source>
        <dbReference type="PROSITE" id="PS50164"/>
    </source>
</evidence>
<dbReference type="EMBL" id="KQ979955">
    <property type="protein sequence ID" value="KYN18522.1"/>
    <property type="molecule type" value="Genomic_DNA"/>
</dbReference>
<dbReference type="SUPFAM" id="SSF82771">
    <property type="entry name" value="GIY-YIG endonuclease"/>
    <property type="match status" value="1"/>
</dbReference>